<gene>
    <name evidence="1" type="ORF">RPERSI_LOCUS30474</name>
</gene>
<evidence type="ECO:0000313" key="2">
    <source>
        <dbReference type="Proteomes" id="UP000789920"/>
    </source>
</evidence>
<dbReference type="Proteomes" id="UP000789920">
    <property type="component" value="Unassembled WGS sequence"/>
</dbReference>
<keyword evidence="2" id="KW-1185">Reference proteome</keyword>
<reference evidence="1" key="1">
    <citation type="submission" date="2021-06" db="EMBL/GenBank/DDBJ databases">
        <authorList>
            <person name="Kallberg Y."/>
            <person name="Tangrot J."/>
            <person name="Rosling A."/>
        </authorList>
    </citation>
    <scope>NUCLEOTIDE SEQUENCE</scope>
    <source>
        <strain evidence="1">MA461A</strain>
    </source>
</reference>
<organism evidence="1 2">
    <name type="scientific">Racocetra persica</name>
    <dbReference type="NCBI Taxonomy" id="160502"/>
    <lineage>
        <taxon>Eukaryota</taxon>
        <taxon>Fungi</taxon>
        <taxon>Fungi incertae sedis</taxon>
        <taxon>Mucoromycota</taxon>
        <taxon>Glomeromycotina</taxon>
        <taxon>Glomeromycetes</taxon>
        <taxon>Diversisporales</taxon>
        <taxon>Gigasporaceae</taxon>
        <taxon>Racocetra</taxon>
    </lineage>
</organism>
<protein>
    <submittedName>
        <fullName evidence="1">5023_t:CDS:1</fullName>
    </submittedName>
</protein>
<comment type="caution">
    <text evidence="1">The sequence shown here is derived from an EMBL/GenBank/DDBJ whole genome shotgun (WGS) entry which is preliminary data.</text>
</comment>
<feature type="non-terminal residue" evidence="1">
    <location>
        <position position="127"/>
    </location>
</feature>
<dbReference type="EMBL" id="CAJVQC010118980">
    <property type="protein sequence ID" value="CAG8837911.1"/>
    <property type="molecule type" value="Genomic_DNA"/>
</dbReference>
<accession>A0ACA9SF43</accession>
<feature type="non-terminal residue" evidence="1">
    <location>
        <position position="1"/>
    </location>
</feature>
<proteinExistence type="predicted"/>
<evidence type="ECO:0000313" key="1">
    <source>
        <dbReference type="EMBL" id="CAG8837911.1"/>
    </source>
</evidence>
<name>A0ACA9SF43_9GLOM</name>
<sequence>SGAIGGIIMVGGITSYLVVASKRSPIFKSPKCGRISPKITWQNTGDPQGVLIRAAEPLESHTIPTISQLQVNKDMKKIYYHTNGPGKLCRALNIDINLNHADLTTSDLIYLEHAPEIIPDQIVATKR</sequence>